<gene>
    <name evidence="1" type="ORF">EKG37_06770</name>
</gene>
<dbReference type="AlphaFoldDB" id="A0A431WEG7"/>
<evidence type="ECO:0000313" key="2">
    <source>
        <dbReference type="Proteomes" id="UP000271374"/>
    </source>
</evidence>
<evidence type="ECO:0000313" key="1">
    <source>
        <dbReference type="EMBL" id="RTR33913.1"/>
    </source>
</evidence>
<dbReference type="Proteomes" id="UP000271374">
    <property type="component" value="Unassembled WGS sequence"/>
</dbReference>
<reference evidence="1 2" key="1">
    <citation type="submission" date="2018-12" db="EMBL/GenBank/DDBJ databases">
        <title>Bacillus yapensis draft genome sequence.</title>
        <authorList>
            <person name="Yu L."/>
            <person name="Xu X."/>
            <person name="Tang X."/>
        </authorList>
    </citation>
    <scope>NUCLEOTIDE SEQUENCE [LARGE SCALE GENOMIC DNA]</scope>
    <source>
        <strain evidence="1 2">XXST-01</strain>
    </source>
</reference>
<organism evidence="1 2">
    <name type="scientific">Bacillus yapensis</name>
    <dbReference type="NCBI Taxonomy" id="2492960"/>
    <lineage>
        <taxon>Bacteria</taxon>
        <taxon>Bacillati</taxon>
        <taxon>Bacillota</taxon>
        <taxon>Bacilli</taxon>
        <taxon>Bacillales</taxon>
        <taxon>Bacillaceae</taxon>
        <taxon>Bacillus</taxon>
    </lineage>
</organism>
<comment type="caution">
    <text evidence="1">The sequence shown here is derived from an EMBL/GenBank/DDBJ whole genome shotgun (WGS) entry which is preliminary data.</text>
</comment>
<sequence>MIQRFKENEVDYENWLSEHPTGFVFNHFGGSLVQYNYNVIHLADCHMLRRPTDEGRRTIIEKICSTDLNVLQQEVKKFREDSYVFCKICTK</sequence>
<dbReference type="EMBL" id="RXNT01000004">
    <property type="protein sequence ID" value="RTR33913.1"/>
    <property type="molecule type" value="Genomic_DNA"/>
</dbReference>
<name>A0A431WEG7_9BACI</name>
<accession>A0A431WEG7</accession>
<keyword evidence="2" id="KW-1185">Reference proteome</keyword>
<dbReference type="OrthoDB" id="2901609at2"/>
<protein>
    <submittedName>
        <fullName evidence="1">Uncharacterized protein</fullName>
    </submittedName>
</protein>
<dbReference type="RefSeq" id="WP_126407641.1">
    <property type="nucleotide sequence ID" value="NZ_RXNT01000004.1"/>
</dbReference>
<proteinExistence type="predicted"/>